<reference evidence="2" key="1">
    <citation type="journal article" date="2016" name="Nature">
        <title>Genome evolution in the allotetraploid frog Xenopus laevis.</title>
        <authorList>
            <person name="Session A.M."/>
            <person name="Uno Y."/>
            <person name="Kwon T."/>
            <person name="Chapman J.A."/>
            <person name="Toyoda A."/>
            <person name="Takahashi S."/>
            <person name="Fukui A."/>
            <person name="Hikosaka A."/>
            <person name="Suzuki A."/>
            <person name="Kondo M."/>
            <person name="van Heeringen S.J."/>
            <person name="Quigley I."/>
            <person name="Heinz S."/>
            <person name="Ogino H."/>
            <person name="Ochi H."/>
            <person name="Hellsten U."/>
            <person name="Lyons J.B."/>
            <person name="Simakov O."/>
            <person name="Putnam N."/>
            <person name="Stites J."/>
            <person name="Kuroki Y."/>
            <person name="Tanaka T."/>
            <person name="Michiue T."/>
            <person name="Watanabe M."/>
            <person name="Bogdanovic O."/>
            <person name="Lister R."/>
            <person name="Georgiou G."/>
            <person name="Paranjpe S.S."/>
            <person name="van Kruijsbergen I."/>
            <person name="Shu S."/>
            <person name="Carlson J."/>
            <person name="Kinoshita T."/>
            <person name="Ohta Y."/>
            <person name="Mawaribuchi S."/>
            <person name="Jenkins J."/>
            <person name="Grimwood J."/>
            <person name="Schmutz J."/>
            <person name="Mitros T."/>
            <person name="Mozaffari S.V."/>
            <person name="Suzuki Y."/>
            <person name="Haramoto Y."/>
            <person name="Yamamoto T.S."/>
            <person name="Takagi C."/>
            <person name="Heald R."/>
            <person name="Miller K."/>
            <person name="Haudenschild C."/>
            <person name="Kitzman J."/>
            <person name="Nakayama T."/>
            <person name="Izutsu Y."/>
            <person name="Robert J."/>
            <person name="Fortriede J."/>
            <person name="Burns K."/>
            <person name="Lotay V."/>
            <person name="Karimi K."/>
            <person name="Yasuoka Y."/>
            <person name="Dichmann D.S."/>
            <person name="Flajnik M.F."/>
            <person name="Houston D.W."/>
            <person name="Shendure J."/>
            <person name="DuPasquier L."/>
            <person name="Vize P.D."/>
            <person name="Zorn A.M."/>
            <person name="Ito M."/>
            <person name="Marcotte E.M."/>
            <person name="Wallingford J.B."/>
            <person name="Ito Y."/>
            <person name="Asashima M."/>
            <person name="Ueno N."/>
            <person name="Matsuda Y."/>
            <person name="Veenstra G.J."/>
            <person name="Fujiyama A."/>
            <person name="Harland R.M."/>
            <person name="Taira M."/>
            <person name="Rokhsar D.S."/>
        </authorList>
    </citation>
    <scope>NUCLEOTIDE SEQUENCE [LARGE SCALE GENOMIC DNA]</scope>
    <source>
        <strain evidence="2">J</strain>
    </source>
</reference>
<dbReference type="EMBL" id="CM004473">
    <property type="protein sequence ID" value="OCT83412.1"/>
    <property type="molecule type" value="Genomic_DNA"/>
</dbReference>
<proteinExistence type="predicted"/>
<dbReference type="AlphaFoldDB" id="A0A974D2Y7"/>
<evidence type="ECO:0000313" key="1">
    <source>
        <dbReference type="EMBL" id="OCT83412.1"/>
    </source>
</evidence>
<organism evidence="1 2">
    <name type="scientific">Xenopus laevis</name>
    <name type="common">African clawed frog</name>
    <dbReference type="NCBI Taxonomy" id="8355"/>
    <lineage>
        <taxon>Eukaryota</taxon>
        <taxon>Metazoa</taxon>
        <taxon>Chordata</taxon>
        <taxon>Craniata</taxon>
        <taxon>Vertebrata</taxon>
        <taxon>Euteleostomi</taxon>
        <taxon>Amphibia</taxon>
        <taxon>Batrachia</taxon>
        <taxon>Anura</taxon>
        <taxon>Pipoidea</taxon>
        <taxon>Pipidae</taxon>
        <taxon>Xenopodinae</taxon>
        <taxon>Xenopus</taxon>
        <taxon>Xenopus</taxon>
    </lineage>
</organism>
<gene>
    <name evidence="1" type="ORF">XELAEV_18025954mg</name>
</gene>
<sequence>MNVHGVELPPHQFYFHLFLKFPYPLRLRYTNYITGKFAQSIGMLAKLLIGCSKKSIGCLTFIYTDLYV</sequence>
<accession>A0A974D2Y7</accession>
<protein>
    <submittedName>
        <fullName evidence="1">Uncharacterized protein</fullName>
    </submittedName>
</protein>
<name>A0A974D2Y7_XENLA</name>
<dbReference type="Proteomes" id="UP000694892">
    <property type="component" value="Chromosome 4S"/>
</dbReference>
<evidence type="ECO:0000313" key="2">
    <source>
        <dbReference type="Proteomes" id="UP000694892"/>
    </source>
</evidence>